<dbReference type="PROSITE" id="PS51257">
    <property type="entry name" value="PROKAR_LIPOPROTEIN"/>
    <property type="match status" value="1"/>
</dbReference>
<proteinExistence type="predicted"/>
<feature type="region of interest" description="Disordered" evidence="1">
    <location>
        <begin position="22"/>
        <end position="51"/>
    </location>
</feature>
<evidence type="ECO:0000313" key="2">
    <source>
        <dbReference type="EMBL" id="GIE67072.1"/>
    </source>
</evidence>
<evidence type="ECO:0000313" key="3">
    <source>
        <dbReference type="Proteomes" id="UP000624709"/>
    </source>
</evidence>
<dbReference type="EMBL" id="BOMS01000044">
    <property type="protein sequence ID" value="GIE67072.1"/>
    <property type="molecule type" value="Genomic_DNA"/>
</dbReference>
<evidence type="ECO:0008006" key="4">
    <source>
        <dbReference type="Google" id="ProtNLM"/>
    </source>
</evidence>
<organism evidence="2 3">
    <name type="scientific">Actinoplanes palleronii</name>
    <dbReference type="NCBI Taxonomy" id="113570"/>
    <lineage>
        <taxon>Bacteria</taxon>
        <taxon>Bacillati</taxon>
        <taxon>Actinomycetota</taxon>
        <taxon>Actinomycetes</taxon>
        <taxon>Micromonosporales</taxon>
        <taxon>Micromonosporaceae</taxon>
        <taxon>Actinoplanes</taxon>
    </lineage>
</organism>
<name>A0ABQ4B8Q0_9ACTN</name>
<feature type="compositionally biased region" description="Low complexity" evidence="1">
    <location>
        <begin position="33"/>
        <end position="46"/>
    </location>
</feature>
<evidence type="ECO:0000256" key="1">
    <source>
        <dbReference type="SAM" id="MobiDB-lite"/>
    </source>
</evidence>
<sequence length="177" mass="18236">MGRRMVGSAIAVALGVTGCAQNPSPAGAPPEAPSAASTPLTSAPGPLVSVASGGPKVHSQWMSCAVKTGDGQDALTLPRLTGSFPAVSAVICDDRPQPGATGSAEVRATDITALLATLRLPDEGATAQACTQELPFVPWLVLLDAQGRWIRPGVPVDSCGKPRQEFRDAYRKLLPDR</sequence>
<dbReference type="Proteomes" id="UP000624709">
    <property type="component" value="Unassembled WGS sequence"/>
</dbReference>
<reference evidence="2 3" key="1">
    <citation type="submission" date="2021-01" db="EMBL/GenBank/DDBJ databases">
        <title>Whole genome shotgun sequence of Actinoplanes palleronii NBRC 14916.</title>
        <authorList>
            <person name="Komaki H."/>
            <person name="Tamura T."/>
        </authorList>
    </citation>
    <scope>NUCLEOTIDE SEQUENCE [LARGE SCALE GENOMIC DNA]</scope>
    <source>
        <strain evidence="2 3">NBRC 14916</strain>
    </source>
</reference>
<gene>
    <name evidence="2" type="ORF">Apa02nite_031800</name>
</gene>
<comment type="caution">
    <text evidence="2">The sequence shown here is derived from an EMBL/GenBank/DDBJ whole genome shotgun (WGS) entry which is preliminary data.</text>
</comment>
<accession>A0ABQ4B8Q0</accession>
<dbReference type="RefSeq" id="WP_203825612.1">
    <property type="nucleotide sequence ID" value="NZ_BAAATY010000037.1"/>
</dbReference>
<protein>
    <recommendedName>
        <fullName evidence="4">Lipoprotein</fullName>
    </recommendedName>
</protein>
<keyword evidence="3" id="KW-1185">Reference proteome</keyword>